<dbReference type="InterPro" id="IPR001480">
    <property type="entry name" value="Bulb-type_lectin_dom"/>
</dbReference>
<dbReference type="PANTHER" id="PTHR35580:SF1">
    <property type="entry name" value="PHYTASE-LIKE DOMAIN-CONTAINING PROTEIN"/>
    <property type="match status" value="1"/>
</dbReference>
<evidence type="ECO:0000313" key="3">
    <source>
        <dbReference type="EMBL" id="TKJ41332.1"/>
    </source>
</evidence>
<dbReference type="Gene3D" id="2.60.40.4070">
    <property type="match status" value="1"/>
</dbReference>
<keyword evidence="1" id="KW-0732">Signal</keyword>
<dbReference type="SUPFAM" id="SSF101898">
    <property type="entry name" value="NHL repeat"/>
    <property type="match status" value="2"/>
</dbReference>
<dbReference type="PROSITE" id="PS50927">
    <property type="entry name" value="BULB_LECTIN"/>
    <property type="match status" value="1"/>
</dbReference>
<comment type="caution">
    <text evidence="3">The sequence shown here is derived from an EMBL/GenBank/DDBJ whole genome shotgun (WGS) entry which is preliminary data.</text>
</comment>
<dbReference type="Gene3D" id="2.120.10.30">
    <property type="entry name" value="TolB, C-terminal domain"/>
    <property type="match status" value="2"/>
</dbReference>
<proteinExistence type="predicted"/>
<evidence type="ECO:0000313" key="4">
    <source>
        <dbReference type="Proteomes" id="UP000317778"/>
    </source>
</evidence>
<gene>
    <name evidence="3" type="ORF">CEE36_08430</name>
</gene>
<dbReference type="AlphaFoldDB" id="A0A532V2H5"/>
<organism evidence="3 4">
    <name type="scientific">candidate division TA06 bacterium B3_TA06</name>
    <dbReference type="NCBI Taxonomy" id="2012487"/>
    <lineage>
        <taxon>Bacteria</taxon>
        <taxon>Bacteria division TA06</taxon>
    </lineage>
</organism>
<evidence type="ECO:0000256" key="1">
    <source>
        <dbReference type="SAM" id="SignalP"/>
    </source>
</evidence>
<dbReference type="InterPro" id="IPR010620">
    <property type="entry name" value="SBBP_repeat"/>
</dbReference>
<dbReference type="InterPro" id="IPR025965">
    <property type="entry name" value="FlgD/Vpr_Ig-like"/>
</dbReference>
<dbReference type="EMBL" id="NJBO01000014">
    <property type="protein sequence ID" value="TKJ41332.1"/>
    <property type="molecule type" value="Genomic_DNA"/>
</dbReference>
<dbReference type="Pfam" id="PF06739">
    <property type="entry name" value="SBBP"/>
    <property type="match status" value="6"/>
</dbReference>
<dbReference type="PANTHER" id="PTHR35580">
    <property type="entry name" value="CELL SURFACE GLYCOPROTEIN (S-LAYER PROTEIN)-LIKE PROTEIN"/>
    <property type="match status" value="1"/>
</dbReference>
<feature type="chain" id="PRO_5022046376" description="Bulb-type lectin domain-containing protein" evidence="1">
    <location>
        <begin position="24"/>
        <end position="548"/>
    </location>
</feature>
<dbReference type="Proteomes" id="UP000317778">
    <property type="component" value="Unassembled WGS sequence"/>
</dbReference>
<name>A0A532V2H5_UNCT6</name>
<feature type="signal peptide" evidence="1">
    <location>
        <begin position="1"/>
        <end position="23"/>
    </location>
</feature>
<dbReference type="InterPro" id="IPR011042">
    <property type="entry name" value="6-blade_b-propeller_TolB-like"/>
</dbReference>
<accession>A0A532V2H5</accession>
<dbReference type="NCBIfam" id="TIGR04183">
    <property type="entry name" value="Por_Secre_tail"/>
    <property type="match status" value="1"/>
</dbReference>
<dbReference type="InterPro" id="IPR026444">
    <property type="entry name" value="Secre_tail"/>
</dbReference>
<evidence type="ECO:0000259" key="2">
    <source>
        <dbReference type="PROSITE" id="PS50927"/>
    </source>
</evidence>
<dbReference type="InterPro" id="IPR052918">
    <property type="entry name" value="Motility_Chemotaxis_Reg"/>
</dbReference>
<dbReference type="Pfam" id="PF13860">
    <property type="entry name" value="FlgD_ig"/>
    <property type="match status" value="1"/>
</dbReference>
<sequence length="548" mass="58695">MTKQRANASFAGIALFLFATTLAAQVTEEWVARYDGPASGRDEARAMVIDDSGNVYVTGYSDGSGTLDDYATVKYNSSGTVQWVARYDGPASYGDDAKAIAIDAAGNVYVTGDSWGSRTTYATVKYNSSGVEEWAARYDEPESYGDYATAIAVDDAGNVYVTGYSYGLDFFGYDYVTVKYSPNGEEQWVARYDGPVSGRNIANAIAVDGAGNVYVTGWSDGSGTHPDYATIKYSPSGAELWVARYDGPASDVDAAWAMAIDDKGNIYVTGESDGSGTGKDYTTVKYDSSGVEQWVARYDGLVSSIDEAYAIALNGSGNVYVTGYSYGSGTDFDYATVKYDSSGVEQWVARYSVSADFADELRPTIAVGGSGNVYITATSQFEDTEYDYVTIKYNSAGEEQWIVRYNGPGNDDDAAVAIAVDNSDNVYVTGYSMGEGTSYDYATIKYSQGPGVAEASPDVPGHRLEVAQLTPEPVITYTLPSSSSISLKVYDVTGKLVRTLVSGNQEAGTHTACWDARNDSNQQVSAGLYFVLLETADYRATGKLVVVR</sequence>
<feature type="domain" description="Bulb-type lectin" evidence="2">
    <location>
        <begin position="1"/>
        <end position="123"/>
    </location>
</feature>
<protein>
    <recommendedName>
        <fullName evidence="2">Bulb-type lectin domain-containing protein</fullName>
    </recommendedName>
</protein>
<reference evidence="3 4" key="1">
    <citation type="submission" date="2017-06" db="EMBL/GenBank/DDBJ databases">
        <title>Novel microbial phyla capable of carbon fixation and sulfur reduction in deep-sea sediments.</title>
        <authorList>
            <person name="Huang J."/>
            <person name="Baker B."/>
            <person name="Wang Y."/>
        </authorList>
    </citation>
    <scope>NUCLEOTIDE SEQUENCE [LARGE SCALE GENOMIC DNA]</scope>
    <source>
        <strain evidence="3">B3_TA06</strain>
    </source>
</reference>